<comment type="function">
    <text evidence="8">Catalyzes the attachment of tyrosine to tRNA(Tyr) in a two-step reaction: tyrosine is first activated by ATP to form Tyr-AMP and then transferred to the acceptor end of tRNA(Tyr).</text>
</comment>
<feature type="binding site" evidence="8">
    <location>
        <position position="168"/>
    </location>
    <ligand>
        <name>L-tyrosine</name>
        <dbReference type="ChEBI" id="CHEBI:58315"/>
    </ligand>
</feature>
<dbReference type="NCBIfam" id="TIGR00234">
    <property type="entry name" value="tyrS"/>
    <property type="match status" value="1"/>
</dbReference>
<keyword evidence="2 8" id="KW-0547">Nucleotide-binding</keyword>
<evidence type="ECO:0000313" key="12">
    <source>
        <dbReference type="Proteomes" id="UP000037386"/>
    </source>
</evidence>
<dbReference type="CDD" id="cd00805">
    <property type="entry name" value="TyrRS_core"/>
    <property type="match status" value="1"/>
</dbReference>
<feature type="binding site" evidence="8">
    <location>
        <position position="164"/>
    </location>
    <ligand>
        <name>L-tyrosine</name>
        <dbReference type="ChEBI" id="CHEBI:58315"/>
    </ligand>
</feature>
<name>A0A0M1N0A0_9MOLU</name>
<reference evidence="12" key="1">
    <citation type="submission" date="2015-05" db="EMBL/GenBank/DDBJ databases">
        <title>Draft genome sequence of 'Candidatus Phytoplasma Pruni' strain CX, a plant pathogenic bacterium.</title>
        <authorList>
            <person name="Lee I.-M."/>
            <person name="Bottner-Parker K.D."/>
            <person name="Shao J."/>
            <person name="Gundersen-Rindal D.E."/>
            <person name="Zhao Y."/>
            <person name="Davis R.E."/>
        </authorList>
    </citation>
    <scope>NUCLEOTIDE SEQUENCE [LARGE SCALE GENOMIC DNA]</scope>
    <source>
        <strain evidence="12">CX</strain>
    </source>
</reference>
<dbReference type="EC" id="6.1.1.1" evidence="8"/>
<dbReference type="SUPFAM" id="SSF55174">
    <property type="entry name" value="Alpha-L RNA-binding motif"/>
    <property type="match status" value="1"/>
</dbReference>
<dbReference type="GO" id="GO:0004831">
    <property type="term" value="F:tyrosine-tRNA ligase activity"/>
    <property type="evidence" value="ECO:0007669"/>
    <property type="project" value="UniProtKB-UniRule"/>
</dbReference>
<dbReference type="InterPro" id="IPR024088">
    <property type="entry name" value="Tyr-tRNA-ligase_bac-type"/>
</dbReference>
<dbReference type="EMBL" id="LHCF01000003">
    <property type="protein sequence ID" value="KOR75593.1"/>
    <property type="molecule type" value="Genomic_DNA"/>
</dbReference>
<comment type="similarity">
    <text evidence="8">Belongs to the class-I aminoacyl-tRNA synthetase family. TyrS type 1 subfamily.</text>
</comment>
<keyword evidence="4 9" id="KW-0694">RNA-binding</keyword>
<dbReference type="GO" id="GO:0006437">
    <property type="term" value="P:tyrosyl-tRNA aminoacylation"/>
    <property type="evidence" value="ECO:0007669"/>
    <property type="project" value="UniProtKB-UniRule"/>
</dbReference>
<dbReference type="PANTHER" id="PTHR11766:SF0">
    <property type="entry name" value="TYROSINE--TRNA LIGASE, MITOCHONDRIAL"/>
    <property type="match status" value="1"/>
</dbReference>
<feature type="short sequence motif" description="'KMSKS' region" evidence="8">
    <location>
        <begin position="228"/>
        <end position="232"/>
    </location>
</feature>
<keyword evidence="8" id="KW-0963">Cytoplasm</keyword>
<dbReference type="InterPro" id="IPR014729">
    <property type="entry name" value="Rossmann-like_a/b/a_fold"/>
</dbReference>
<dbReference type="InterPro" id="IPR002305">
    <property type="entry name" value="aa-tRNA-synth_Ic"/>
</dbReference>
<accession>A0A0M1N0A0</accession>
<dbReference type="STRING" id="479893.CPX_001383"/>
<keyword evidence="3 8" id="KW-0067">ATP-binding</keyword>
<dbReference type="GO" id="GO:0003723">
    <property type="term" value="F:RNA binding"/>
    <property type="evidence" value="ECO:0007669"/>
    <property type="project" value="UniProtKB-KW"/>
</dbReference>
<gene>
    <name evidence="8 11" type="primary">tyrS</name>
    <name evidence="11" type="ORF">CPX_001383</name>
</gene>
<evidence type="ECO:0000256" key="5">
    <source>
        <dbReference type="ARBA" id="ARBA00022917"/>
    </source>
</evidence>
<comment type="caution">
    <text evidence="11">The sequence shown here is derived from an EMBL/GenBank/DDBJ whole genome shotgun (WGS) entry which is preliminary data.</text>
</comment>
<dbReference type="InterPro" id="IPR024107">
    <property type="entry name" value="Tyr-tRNA-ligase_bac_1"/>
</dbReference>
<protein>
    <recommendedName>
        <fullName evidence="8">Tyrosine--tRNA ligase</fullName>
        <ecNumber evidence="8">6.1.1.1</ecNumber>
    </recommendedName>
    <alternativeName>
        <fullName evidence="8">Tyrosyl-tRNA synthetase</fullName>
        <shortName evidence="8">TyrRS</shortName>
    </alternativeName>
</protein>
<dbReference type="RefSeq" id="WP_053521352.1">
    <property type="nucleotide sequence ID" value="NZ_LHCF01000003.1"/>
</dbReference>
<dbReference type="Proteomes" id="UP000037386">
    <property type="component" value="Unassembled WGS sequence"/>
</dbReference>
<feature type="domain" description="Tyrosine--tRNA ligase SYY-like C-terminal" evidence="10">
    <location>
        <begin position="341"/>
        <end position="404"/>
    </location>
</feature>
<comment type="catalytic activity">
    <reaction evidence="7 8">
        <text>tRNA(Tyr) + L-tyrosine + ATP = L-tyrosyl-tRNA(Tyr) + AMP + diphosphate + H(+)</text>
        <dbReference type="Rhea" id="RHEA:10220"/>
        <dbReference type="Rhea" id="RHEA-COMP:9706"/>
        <dbReference type="Rhea" id="RHEA-COMP:9707"/>
        <dbReference type="ChEBI" id="CHEBI:15378"/>
        <dbReference type="ChEBI" id="CHEBI:30616"/>
        <dbReference type="ChEBI" id="CHEBI:33019"/>
        <dbReference type="ChEBI" id="CHEBI:58315"/>
        <dbReference type="ChEBI" id="CHEBI:78442"/>
        <dbReference type="ChEBI" id="CHEBI:78536"/>
        <dbReference type="ChEBI" id="CHEBI:456215"/>
        <dbReference type="EC" id="6.1.1.1"/>
    </reaction>
</comment>
<keyword evidence="1 8" id="KW-0436">Ligase</keyword>
<dbReference type="AlphaFoldDB" id="A0A0M1N0A0"/>
<comment type="subcellular location">
    <subcellularLocation>
        <location evidence="8">Cytoplasm</location>
    </subcellularLocation>
</comment>
<evidence type="ECO:0000256" key="1">
    <source>
        <dbReference type="ARBA" id="ARBA00022598"/>
    </source>
</evidence>
<dbReference type="InterPro" id="IPR036986">
    <property type="entry name" value="S4_RNA-bd_sf"/>
</dbReference>
<dbReference type="Gene3D" id="3.40.50.620">
    <property type="entry name" value="HUPs"/>
    <property type="match status" value="1"/>
</dbReference>
<dbReference type="PATRIC" id="fig|479893.3.peg.165"/>
<dbReference type="OrthoDB" id="9804243at2"/>
<dbReference type="PRINTS" id="PR01040">
    <property type="entry name" value="TRNASYNTHTYR"/>
</dbReference>
<dbReference type="PANTHER" id="PTHR11766">
    <property type="entry name" value="TYROSYL-TRNA SYNTHETASE"/>
    <property type="match status" value="1"/>
</dbReference>
<comment type="subunit">
    <text evidence="8">Homodimer.</text>
</comment>
<keyword evidence="6 8" id="KW-0030">Aminoacyl-tRNA synthetase</keyword>
<evidence type="ECO:0000313" key="11">
    <source>
        <dbReference type="EMBL" id="KOR75593.1"/>
    </source>
</evidence>
<dbReference type="InterPro" id="IPR001412">
    <property type="entry name" value="aa-tRNA-synth_I_CS"/>
</dbReference>
<dbReference type="PROSITE" id="PS50889">
    <property type="entry name" value="S4"/>
    <property type="match status" value="1"/>
</dbReference>
<evidence type="ECO:0000256" key="8">
    <source>
        <dbReference type="HAMAP-Rule" id="MF_02006"/>
    </source>
</evidence>
<dbReference type="InterPro" id="IPR002307">
    <property type="entry name" value="Tyr-tRNA-ligase"/>
</dbReference>
<dbReference type="GO" id="GO:0005829">
    <property type="term" value="C:cytosol"/>
    <property type="evidence" value="ECO:0007669"/>
    <property type="project" value="TreeGrafter"/>
</dbReference>
<organism evidence="11 12">
    <name type="scientific">Candidatus Phytoplasma pruni</name>
    <dbReference type="NCBI Taxonomy" id="479893"/>
    <lineage>
        <taxon>Bacteria</taxon>
        <taxon>Bacillati</taxon>
        <taxon>Mycoplasmatota</taxon>
        <taxon>Mollicutes</taxon>
        <taxon>Acholeplasmatales</taxon>
        <taxon>Acholeplasmataceae</taxon>
        <taxon>Candidatus Phytoplasma</taxon>
        <taxon>16SrIII (X-disease group)</taxon>
    </lineage>
</organism>
<dbReference type="FunFam" id="1.10.240.10:FF:000001">
    <property type="entry name" value="Tyrosine--tRNA ligase"/>
    <property type="match status" value="1"/>
</dbReference>
<feature type="binding site" evidence="8">
    <location>
        <position position="34"/>
    </location>
    <ligand>
        <name>L-tyrosine</name>
        <dbReference type="ChEBI" id="CHEBI:58315"/>
    </ligand>
</feature>
<evidence type="ECO:0000256" key="6">
    <source>
        <dbReference type="ARBA" id="ARBA00023146"/>
    </source>
</evidence>
<evidence type="ECO:0000256" key="7">
    <source>
        <dbReference type="ARBA" id="ARBA00048248"/>
    </source>
</evidence>
<dbReference type="SUPFAM" id="SSF52374">
    <property type="entry name" value="Nucleotidylyl transferase"/>
    <property type="match status" value="1"/>
</dbReference>
<dbReference type="Gene3D" id="3.10.290.10">
    <property type="entry name" value="RNA-binding S4 domain"/>
    <property type="match status" value="1"/>
</dbReference>
<evidence type="ECO:0000256" key="4">
    <source>
        <dbReference type="ARBA" id="ARBA00022884"/>
    </source>
</evidence>
<proteinExistence type="inferred from homology"/>
<dbReference type="PROSITE" id="PS00178">
    <property type="entry name" value="AA_TRNA_LIGASE_I"/>
    <property type="match status" value="1"/>
</dbReference>
<dbReference type="HAMAP" id="MF_02006">
    <property type="entry name" value="Tyr_tRNA_synth_type1"/>
    <property type="match status" value="1"/>
</dbReference>
<evidence type="ECO:0000259" key="10">
    <source>
        <dbReference type="Pfam" id="PF22421"/>
    </source>
</evidence>
<feature type="short sequence motif" description="'HIGH' region" evidence="8">
    <location>
        <begin position="39"/>
        <end position="48"/>
    </location>
</feature>
<evidence type="ECO:0000256" key="9">
    <source>
        <dbReference type="PROSITE-ProRule" id="PRU00182"/>
    </source>
</evidence>
<sequence>MLLFQELKWRNLIKDCSDEKRLEEMLNNESINFYCGFDPTGNSLTVGHLVQITTILLLQQKGHIPFILIGQATGLIGDPKETEERNLLSKETIYHNVEQIQKQLTNILSPHKVEFFNNYDWISQIDLITFFRTYGKLFNVNYMIAKDTVAKRLKTGISYSEFSYMILQALDFHQLYKNKQIKLQMGGSDQWGNITSGLELIRKLEKTPLEEKPVGMSIPLLLNSQGVKFGKSEKNTLWLDQKLTSPYQIYQYFLNTADNDVVNYLKTLTLLKPTFIMALEEEVQQNPQQRKAQKELAKSIVTFLYGEEAFKECFQVNEILFSKKHVFQKEDFVLLQKHLVTVQTNTDLPLVDVLAQTQLTASKNEAKKIISSGSVKIFKNPVKQIDYLLSSKDALYDKYVLLTKKNKFKALIVFN</sequence>
<dbReference type="Pfam" id="PF00579">
    <property type="entry name" value="tRNA-synt_1b"/>
    <property type="match status" value="1"/>
</dbReference>
<dbReference type="Gene3D" id="1.10.240.10">
    <property type="entry name" value="Tyrosyl-Transfer RNA Synthetase"/>
    <property type="match status" value="1"/>
</dbReference>
<feature type="binding site" evidence="8">
    <location>
        <position position="231"/>
    </location>
    <ligand>
        <name>ATP</name>
        <dbReference type="ChEBI" id="CHEBI:30616"/>
    </ligand>
</feature>
<evidence type="ECO:0000256" key="2">
    <source>
        <dbReference type="ARBA" id="ARBA00022741"/>
    </source>
</evidence>
<dbReference type="InterPro" id="IPR054608">
    <property type="entry name" value="SYY-like_C"/>
</dbReference>
<evidence type="ECO:0000256" key="3">
    <source>
        <dbReference type="ARBA" id="ARBA00022840"/>
    </source>
</evidence>
<dbReference type="GO" id="GO:0005524">
    <property type="term" value="F:ATP binding"/>
    <property type="evidence" value="ECO:0007669"/>
    <property type="project" value="UniProtKB-UniRule"/>
</dbReference>
<keyword evidence="5 8" id="KW-0648">Protein biosynthesis</keyword>
<dbReference type="Pfam" id="PF22421">
    <property type="entry name" value="SYY_C-terminal"/>
    <property type="match status" value="1"/>
</dbReference>